<keyword evidence="2" id="KW-1185">Reference proteome</keyword>
<name>A0A3P7LIF9_STRVU</name>
<protein>
    <submittedName>
        <fullName evidence="1">Uncharacterized protein</fullName>
    </submittedName>
</protein>
<reference evidence="1 2" key="1">
    <citation type="submission" date="2018-11" db="EMBL/GenBank/DDBJ databases">
        <authorList>
            <consortium name="Pathogen Informatics"/>
        </authorList>
    </citation>
    <scope>NUCLEOTIDE SEQUENCE [LARGE SCALE GENOMIC DNA]</scope>
</reference>
<dbReference type="EMBL" id="UYYB01103848">
    <property type="protein sequence ID" value="VDM79062.1"/>
    <property type="molecule type" value="Genomic_DNA"/>
</dbReference>
<organism evidence="1 2">
    <name type="scientific">Strongylus vulgaris</name>
    <name type="common">Blood worm</name>
    <dbReference type="NCBI Taxonomy" id="40348"/>
    <lineage>
        <taxon>Eukaryota</taxon>
        <taxon>Metazoa</taxon>
        <taxon>Ecdysozoa</taxon>
        <taxon>Nematoda</taxon>
        <taxon>Chromadorea</taxon>
        <taxon>Rhabditida</taxon>
        <taxon>Rhabditina</taxon>
        <taxon>Rhabditomorpha</taxon>
        <taxon>Strongyloidea</taxon>
        <taxon>Strongylidae</taxon>
        <taxon>Strongylus</taxon>
    </lineage>
</organism>
<evidence type="ECO:0000313" key="1">
    <source>
        <dbReference type="EMBL" id="VDM79062.1"/>
    </source>
</evidence>
<accession>A0A3P7LIF9</accession>
<gene>
    <name evidence="1" type="ORF">SVUK_LOCUS14060</name>
</gene>
<dbReference type="AlphaFoldDB" id="A0A3P7LIF9"/>
<proteinExistence type="predicted"/>
<sequence length="144" mass="17188">MGIGARELYYYQIPEHFTFTTQQGWRPRKRNFEHYCLRILLLNTKGKTFLYIGIAYKKQCNFRLHQHYAVSSHAYFVIAKWDHINRGVGENEAVAVAYSDIAERMLPMDKVLQHVLRAMYDRMFLFCLQIMIFTNLKAHGYTER</sequence>
<evidence type="ECO:0000313" key="2">
    <source>
        <dbReference type="Proteomes" id="UP000270094"/>
    </source>
</evidence>
<dbReference type="Proteomes" id="UP000270094">
    <property type="component" value="Unassembled WGS sequence"/>
</dbReference>